<evidence type="ECO:0000259" key="11">
    <source>
        <dbReference type="Pfam" id="PF02463"/>
    </source>
</evidence>
<comment type="caution">
    <text evidence="12">The sequence shown here is derived from an EMBL/GenBank/DDBJ whole genome shotgun (WGS) entry which is preliminary data.</text>
</comment>
<keyword evidence="6" id="KW-0067">ATP-binding</keyword>
<evidence type="ECO:0000256" key="3">
    <source>
        <dbReference type="ARBA" id="ARBA00021315"/>
    </source>
</evidence>
<evidence type="ECO:0000256" key="1">
    <source>
        <dbReference type="ARBA" id="ARBA00003618"/>
    </source>
</evidence>
<evidence type="ECO:0000256" key="10">
    <source>
        <dbReference type="SAM" id="Coils"/>
    </source>
</evidence>
<proteinExistence type="inferred from homology"/>
<evidence type="ECO:0000256" key="5">
    <source>
        <dbReference type="ARBA" id="ARBA00022763"/>
    </source>
</evidence>
<evidence type="ECO:0000256" key="2">
    <source>
        <dbReference type="ARBA" id="ARBA00009441"/>
    </source>
</evidence>
<evidence type="ECO:0000313" key="12">
    <source>
        <dbReference type="EMBL" id="MDT0574867.1"/>
    </source>
</evidence>
<dbReference type="PANTHER" id="PTHR11059">
    <property type="entry name" value="DNA REPAIR PROTEIN RECN"/>
    <property type="match status" value="1"/>
</dbReference>
<dbReference type="PANTHER" id="PTHR11059:SF0">
    <property type="entry name" value="DNA REPAIR PROTEIN RECN"/>
    <property type="match status" value="1"/>
</dbReference>
<feature type="coiled-coil region" evidence="10">
    <location>
        <begin position="334"/>
        <end position="368"/>
    </location>
</feature>
<sequence>MLTSLAIRNIVLIEALDLAFGRGLGVLTGETGAGKSILLDALGLVLGNRADSALVRAGANEASVTALFEFASLPAGMAQVLEDGGIEIEEGEPLILRRTIKVDSATGEGAGSKAFVNAQPVGVAVLRAIAPFLVELHGQHDDRGLVNPRGHRILLTRYAEADEAEVARAWRRWRRAQEALLAARQTADTAAAEQDLFLAHLEELNALAPVPGEEEELALARADMQKGERLSGDLDTLRHLWAGSDSALAQLRSAARQLDRIAPEHPLLAQALEALDRCIVEGGEAEEHIARAAEVLSHDPERLDTTERRLFDLRAAARKHDCAVDELAGRMVDLRAALDAIEGGEHRLRELEKDAAEAAEAYRNLAEALSAQRLAAARWLDAAVAAELAPLKLDAARFQTAVTPLEEERWGPHGMDNVEFLIATNPGAPFAPLAKIASGGELSRFILALKVALAEQGGAAVIIFDEIDRGVGGAVASAIGERLARLATGGQLLAVTHSPQVAARGDTHYLIAKSSGKPVLAQKSLPADAMVTRTSVVQLSTEQRQEEIARMLSGAQVTPEARAQAERLLEHG</sequence>
<comment type="similarity">
    <text evidence="2 9">Belongs to the RecN family.</text>
</comment>
<dbReference type="InterPro" id="IPR004604">
    <property type="entry name" value="DNA_recomb/repair_RecN"/>
</dbReference>
<dbReference type="NCBIfam" id="TIGR00634">
    <property type="entry name" value="recN"/>
    <property type="match status" value="1"/>
</dbReference>
<dbReference type="Pfam" id="PF02463">
    <property type="entry name" value="SMC_N"/>
    <property type="match status" value="1"/>
</dbReference>
<dbReference type="PIRSF" id="PIRSF003128">
    <property type="entry name" value="RecN"/>
    <property type="match status" value="1"/>
</dbReference>
<dbReference type="InterPro" id="IPR027417">
    <property type="entry name" value="P-loop_NTPase"/>
</dbReference>
<organism evidence="12 13">
    <name type="scientific">Croceicoccus esteveae</name>
    <dbReference type="NCBI Taxonomy" id="3075597"/>
    <lineage>
        <taxon>Bacteria</taxon>
        <taxon>Pseudomonadati</taxon>
        <taxon>Pseudomonadota</taxon>
        <taxon>Alphaproteobacteria</taxon>
        <taxon>Sphingomonadales</taxon>
        <taxon>Erythrobacteraceae</taxon>
        <taxon>Croceicoccus</taxon>
    </lineage>
</organism>
<keyword evidence="5 9" id="KW-0227">DNA damage</keyword>
<dbReference type="Gene3D" id="3.40.50.300">
    <property type="entry name" value="P-loop containing nucleotide triphosphate hydrolases"/>
    <property type="match status" value="2"/>
</dbReference>
<keyword evidence="13" id="KW-1185">Reference proteome</keyword>
<evidence type="ECO:0000256" key="7">
    <source>
        <dbReference type="ARBA" id="ARBA00023204"/>
    </source>
</evidence>
<evidence type="ECO:0000256" key="4">
    <source>
        <dbReference type="ARBA" id="ARBA00022741"/>
    </source>
</evidence>
<keyword evidence="10" id="KW-0175">Coiled coil</keyword>
<accession>A0ABU2ZE42</accession>
<evidence type="ECO:0000313" key="13">
    <source>
        <dbReference type="Proteomes" id="UP001259803"/>
    </source>
</evidence>
<protein>
    <recommendedName>
        <fullName evidence="3 9">DNA repair protein RecN</fullName>
    </recommendedName>
    <alternativeName>
        <fullName evidence="8 9">Recombination protein N</fullName>
    </alternativeName>
</protein>
<dbReference type="Proteomes" id="UP001259803">
    <property type="component" value="Unassembled WGS sequence"/>
</dbReference>
<evidence type="ECO:0000256" key="6">
    <source>
        <dbReference type="ARBA" id="ARBA00022840"/>
    </source>
</evidence>
<name>A0ABU2ZE42_9SPHN</name>
<comment type="function">
    <text evidence="1 9">May be involved in recombinational repair of damaged DNA.</text>
</comment>
<dbReference type="CDD" id="cd03241">
    <property type="entry name" value="ABC_RecN"/>
    <property type="match status" value="2"/>
</dbReference>
<reference evidence="12 13" key="1">
    <citation type="submission" date="2023-09" db="EMBL/GenBank/DDBJ databases">
        <authorList>
            <person name="Rey-Velasco X."/>
        </authorList>
    </citation>
    <scope>NUCLEOTIDE SEQUENCE [LARGE SCALE GENOMIC DNA]</scope>
    <source>
        <strain evidence="12 13">F390</strain>
    </source>
</reference>
<feature type="domain" description="RecF/RecN/SMC N-terminal" evidence="11">
    <location>
        <begin position="4"/>
        <end position="513"/>
    </location>
</feature>
<dbReference type="EMBL" id="JAVRHS010000001">
    <property type="protein sequence ID" value="MDT0574867.1"/>
    <property type="molecule type" value="Genomic_DNA"/>
</dbReference>
<keyword evidence="4" id="KW-0547">Nucleotide-binding</keyword>
<dbReference type="InterPro" id="IPR003395">
    <property type="entry name" value="RecF/RecN/SMC_N"/>
</dbReference>
<keyword evidence="7 9" id="KW-0234">DNA repair</keyword>
<evidence type="ECO:0000256" key="8">
    <source>
        <dbReference type="ARBA" id="ARBA00033408"/>
    </source>
</evidence>
<evidence type="ECO:0000256" key="9">
    <source>
        <dbReference type="PIRNR" id="PIRNR003128"/>
    </source>
</evidence>
<dbReference type="RefSeq" id="WP_311339425.1">
    <property type="nucleotide sequence ID" value="NZ_JAVRHS010000001.1"/>
</dbReference>
<dbReference type="SUPFAM" id="SSF52540">
    <property type="entry name" value="P-loop containing nucleoside triphosphate hydrolases"/>
    <property type="match status" value="2"/>
</dbReference>
<gene>
    <name evidence="12" type="primary">recN</name>
    <name evidence="12" type="ORF">RM533_01565</name>
</gene>